<reference evidence="8" key="1">
    <citation type="submission" date="2021-12" db="EMBL/GenBank/DDBJ databases">
        <authorList>
            <person name="Zaccaron A."/>
            <person name="Stergiopoulos I."/>
        </authorList>
    </citation>
    <scope>NUCLEOTIDE SEQUENCE</scope>
    <source>
        <strain evidence="8">Race5_Kim</strain>
    </source>
</reference>
<keyword evidence="7" id="KW-1133">Transmembrane helix</keyword>
<dbReference type="GeneID" id="71993001"/>
<dbReference type="EMBL" id="CP090173">
    <property type="protein sequence ID" value="UJO23295.1"/>
    <property type="molecule type" value="Genomic_DNA"/>
</dbReference>
<dbReference type="OrthoDB" id="3879658at2759"/>
<keyword evidence="9" id="KW-1185">Reference proteome</keyword>
<keyword evidence="7" id="KW-0812">Transmembrane</keyword>
<feature type="compositionally biased region" description="Polar residues" evidence="6">
    <location>
        <begin position="27"/>
        <end position="37"/>
    </location>
</feature>
<comment type="similarity">
    <text evidence="1 5">Belongs to the glycosyl hydrolase 43 family.</text>
</comment>
<dbReference type="OMA" id="WSMAFHA"/>
<evidence type="ECO:0000256" key="6">
    <source>
        <dbReference type="SAM" id="MobiDB-lite"/>
    </source>
</evidence>
<proteinExistence type="inferred from homology"/>
<evidence type="ECO:0000313" key="8">
    <source>
        <dbReference type="EMBL" id="UJO23295.1"/>
    </source>
</evidence>
<dbReference type="SUPFAM" id="SSF75005">
    <property type="entry name" value="Arabinanase/levansucrase/invertase"/>
    <property type="match status" value="1"/>
</dbReference>
<feature type="transmembrane region" description="Helical" evidence="7">
    <location>
        <begin position="112"/>
        <end position="138"/>
    </location>
</feature>
<accession>A0A9Q8PIV3</accession>
<dbReference type="CDD" id="cd08999">
    <property type="entry name" value="GH43_ABN-like"/>
    <property type="match status" value="1"/>
</dbReference>
<dbReference type="AlphaFoldDB" id="A0A9Q8PIV3"/>
<dbReference type="Gene3D" id="2.115.10.20">
    <property type="entry name" value="Glycosyl hydrolase domain, family 43"/>
    <property type="match status" value="1"/>
</dbReference>
<feature type="compositionally biased region" description="Basic and acidic residues" evidence="6">
    <location>
        <begin position="38"/>
        <end position="48"/>
    </location>
</feature>
<evidence type="ECO:0000256" key="5">
    <source>
        <dbReference type="RuleBase" id="RU361187"/>
    </source>
</evidence>
<evidence type="ECO:0000256" key="3">
    <source>
        <dbReference type="ARBA" id="ARBA00023295"/>
    </source>
</evidence>
<evidence type="ECO:0000313" key="9">
    <source>
        <dbReference type="Proteomes" id="UP000756132"/>
    </source>
</evidence>
<reference evidence="8" key="2">
    <citation type="journal article" date="2022" name="Microb. Genom.">
        <title>A chromosome-scale genome assembly of the tomato pathogen Cladosporium fulvum reveals a compartmentalized genome architecture and the presence of a dispensable chromosome.</title>
        <authorList>
            <person name="Zaccaron A.Z."/>
            <person name="Chen L.H."/>
            <person name="Samaras A."/>
            <person name="Stergiopoulos I."/>
        </authorList>
    </citation>
    <scope>NUCLEOTIDE SEQUENCE</scope>
    <source>
        <strain evidence="8">Race5_Kim</strain>
    </source>
</reference>
<dbReference type="KEGG" id="ffu:CLAFUR5_13123"/>
<dbReference type="Pfam" id="PF04616">
    <property type="entry name" value="Glyco_hydro_43"/>
    <property type="match status" value="1"/>
</dbReference>
<dbReference type="InterPro" id="IPR023296">
    <property type="entry name" value="Glyco_hydro_beta-prop_sf"/>
</dbReference>
<evidence type="ECO:0000256" key="2">
    <source>
        <dbReference type="ARBA" id="ARBA00022801"/>
    </source>
</evidence>
<dbReference type="GO" id="GO:0005975">
    <property type="term" value="P:carbohydrate metabolic process"/>
    <property type="evidence" value="ECO:0007669"/>
    <property type="project" value="InterPro"/>
</dbReference>
<keyword evidence="2 5" id="KW-0378">Hydrolase</keyword>
<dbReference type="PANTHER" id="PTHR42812:SF5">
    <property type="entry name" value="ENDO-ARABINASE"/>
    <property type="match status" value="1"/>
</dbReference>
<organism evidence="8 9">
    <name type="scientific">Passalora fulva</name>
    <name type="common">Tomato leaf mold</name>
    <name type="synonym">Cladosporium fulvum</name>
    <dbReference type="NCBI Taxonomy" id="5499"/>
    <lineage>
        <taxon>Eukaryota</taxon>
        <taxon>Fungi</taxon>
        <taxon>Dikarya</taxon>
        <taxon>Ascomycota</taxon>
        <taxon>Pezizomycotina</taxon>
        <taxon>Dothideomycetes</taxon>
        <taxon>Dothideomycetidae</taxon>
        <taxon>Mycosphaerellales</taxon>
        <taxon>Mycosphaerellaceae</taxon>
        <taxon>Fulvia</taxon>
    </lineage>
</organism>
<evidence type="ECO:0000256" key="1">
    <source>
        <dbReference type="ARBA" id="ARBA00009865"/>
    </source>
</evidence>
<evidence type="ECO:0000256" key="7">
    <source>
        <dbReference type="SAM" id="Phobius"/>
    </source>
</evidence>
<dbReference type="GO" id="GO:0004553">
    <property type="term" value="F:hydrolase activity, hydrolyzing O-glycosyl compounds"/>
    <property type="evidence" value="ECO:0007669"/>
    <property type="project" value="InterPro"/>
</dbReference>
<name>A0A9Q8PIV3_PASFU</name>
<feature type="region of interest" description="Disordered" evidence="6">
    <location>
        <begin position="1"/>
        <end position="84"/>
    </location>
</feature>
<dbReference type="Proteomes" id="UP000756132">
    <property type="component" value="Chromosome 11"/>
</dbReference>
<dbReference type="InterPro" id="IPR051795">
    <property type="entry name" value="Glycosyl_Hydrlase_43"/>
</dbReference>
<protein>
    <submittedName>
        <fullName evidence="8">Uncharacterized protein</fullName>
    </submittedName>
</protein>
<dbReference type="PANTHER" id="PTHR42812">
    <property type="entry name" value="BETA-XYLOSIDASE"/>
    <property type="match status" value="1"/>
</dbReference>
<dbReference type="RefSeq" id="XP_047767661.1">
    <property type="nucleotide sequence ID" value="XM_047912271.1"/>
</dbReference>
<feature type="compositionally biased region" description="Low complexity" evidence="6">
    <location>
        <begin position="1"/>
        <end position="22"/>
    </location>
</feature>
<keyword evidence="7" id="KW-0472">Membrane</keyword>
<feature type="site" description="Important for catalytic activity, responsible for pKa modulation of the active site Glu and correct orientation of both the proton donor and substrate" evidence="4">
    <location>
        <position position="327"/>
    </location>
</feature>
<sequence length="518" mass="55799">MLHSSPARGSASAASSAPQPGQHVEAATSSSDTSQGTRSRDSLEREYGSDSLKPPAMQPTEPISLHQQQQQEEQQSLPPPPATQSFYQRYFTKQDDSSSDTEKKTDSRHFSLLAIGSIVSTVMVLLVFAGIIAAAVALSVRKPRPADEGSDKHEAPIRLAIPFNFPDPGLLYDNGTYYAFATTNAAGVLNYPDKANNASQYTVDFGLANVQLATSTNFVNWTVAPLSAQPLPAEGKWTQLAQKAANPAKVTKPKISSTWAPAVIRRADGKFIMYYSAAPGFKVSYKVNHPHPHCIGAAVSTGDSPAGPYEPLPESLTCPWEQGGAIDPEAFRDPSNGKLYLVYKIDGNNIGSGGACGNTVSPIQKTPIMLQEMADDAVTKAGEPIEIFTNEKQDGPLVEAPVLAQSPEGLYFLFFSSGCTRLDTYALEYATATHIRGPYTRVDKKLLKTGDWGLEAPGSVGIAEDGNGGWSMAFHARVNYGEVGRVRAMFTTKLKFAGTQVCMERDEETVDLQQHDSE</sequence>
<evidence type="ECO:0000256" key="4">
    <source>
        <dbReference type="PIRSR" id="PIRSR606710-2"/>
    </source>
</evidence>
<gene>
    <name evidence="8" type="ORF">CLAFUR5_13123</name>
</gene>
<keyword evidence="3 5" id="KW-0326">Glycosidase</keyword>
<dbReference type="InterPro" id="IPR006710">
    <property type="entry name" value="Glyco_hydro_43"/>
</dbReference>